<name>V6TC06_GIAIN</name>
<sequence>MNKSKALVPTLYWCPAGYNPTIEVISHWALATQGKKGRGNPGHAVHV</sequence>
<gene>
    <name evidence="1" type="ORF">DHA2_151943</name>
</gene>
<reference evidence="2" key="1">
    <citation type="submission" date="2012-02" db="EMBL/GenBank/DDBJ databases">
        <title>Genome sequencing of Giardia lamblia Genotypes A2 and B isolates (DH and GS) and comparative analysis with the genomes of Genotypes A1 and E (WB and Pig).</title>
        <authorList>
            <person name="Adam R."/>
            <person name="Dahlstrom E."/>
            <person name="Martens C."/>
            <person name="Bruno D."/>
            <person name="Barbian K."/>
            <person name="Porcella S.F."/>
            <person name="Nash T."/>
        </authorList>
    </citation>
    <scope>NUCLEOTIDE SEQUENCE</scope>
    <source>
        <strain evidence="2">DH</strain>
    </source>
</reference>
<dbReference type="AlphaFoldDB" id="V6TC06"/>
<comment type="caution">
    <text evidence="1">The sequence shown here is derived from an EMBL/GenBank/DDBJ whole genome shotgun (WGS) entry which is preliminary data.</text>
</comment>
<proteinExistence type="predicted"/>
<protein>
    <submittedName>
        <fullName evidence="1">Uncharacterized protein</fullName>
    </submittedName>
</protein>
<reference evidence="1 2" key="2">
    <citation type="journal article" date="2013" name="Genome Biol. Evol.">
        <title>Genome sequencing of Giardia lamblia genotypes A2 and B isolates (DH and GS) and comparative analysis with the genomes of genotypes A1 and E (WB and Pig).</title>
        <authorList>
            <person name="Adam R.D."/>
            <person name="Dahlstrom E.W."/>
            <person name="Martens C.A."/>
            <person name="Bruno D.P."/>
            <person name="Barbian K.D."/>
            <person name="Ricklefs S.M."/>
            <person name="Hernandez M.M."/>
            <person name="Narla N.P."/>
            <person name="Patel R.B."/>
            <person name="Porcella S.F."/>
            <person name="Nash T.E."/>
        </authorList>
    </citation>
    <scope>NUCLEOTIDE SEQUENCE [LARGE SCALE GENOMIC DNA]</scope>
    <source>
        <strain evidence="1 2">DH</strain>
    </source>
</reference>
<dbReference type="Proteomes" id="UP000018320">
    <property type="component" value="Unassembled WGS sequence"/>
</dbReference>
<evidence type="ECO:0000313" key="1">
    <source>
        <dbReference type="EMBL" id="ESU36438.1"/>
    </source>
</evidence>
<evidence type="ECO:0000313" key="2">
    <source>
        <dbReference type="Proteomes" id="UP000018320"/>
    </source>
</evidence>
<dbReference type="EMBL" id="AHGT01000047">
    <property type="protein sequence ID" value="ESU36438.1"/>
    <property type="molecule type" value="Genomic_DNA"/>
</dbReference>
<dbReference type="VEuPathDB" id="GiardiaDB:DHA2_151943"/>
<organism evidence="1 2">
    <name type="scientific">Giardia intestinalis</name>
    <name type="common">Giardia lamblia</name>
    <dbReference type="NCBI Taxonomy" id="5741"/>
    <lineage>
        <taxon>Eukaryota</taxon>
        <taxon>Metamonada</taxon>
        <taxon>Diplomonadida</taxon>
        <taxon>Hexamitidae</taxon>
        <taxon>Giardiinae</taxon>
        <taxon>Giardia</taxon>
    </lineage>
</organism>
<accession>V6TC06</accession>